<name>A0A369BCQ3_9FIRM</name>
<evidence type="ECO:0000313" key="3">
    <source>
        <dbReference type="Proteomes" id="UP000253034"/>
    </source>
</evidence>
<comment type="caution">
    <text evidence="2">The sequence shown here is derived from an EMBL/GenBank/DDBJ whole genome shotgun (WGS) entry which is preliminary data.</text>
</comment>
<feature type="transmembrane region" description="Helical" evidence="1">
    <location>
        <begin position="228"/>
        <end position="249"/>
    </location>
</feature>
<dbReference type="EMBL" id="QPJT01000003">
    <property type="protein sequence ID" value="RCX19319.1"/>
    <property type="molecule type" value="Genomic_DNA"/>
</dbReference>
<dbReference type="RefSeq" id="WP_114296394.1">
    <property type="nucleotide sequence ID" value="NZ_QPJT01000003.1"/>
</dbReference>
<feature type="transmembrane region" description="Helical" evidence="1">
    <location>
        <begin position="84"/>
        <end position="108"/>
    </location>
</feature>
<protein>
    <submittedName>
        <fullName evidence="2">Uncharacterized protein</fullName>
    </submittedName>
</protein>
<feature type="transmembrane region" description="Helical" evidence="1">
    <location>
        <begin position="256"/>
        <end position="279"/>
    </location>
</feature>
<sequence>MDNLIERYIYDVIRRLPEKDRDEVSKELKSNIYDMLPDSAGENEIRSVLYELGSPALLAEKYRQKPRYLISPSIYDDYVRALKWILPMVGGIALVIGMILGIIDVIQYYSRDLSYFSYMISKVLSKGISLGLSAIFQALFWTTAGFVIAERTSVKAGKNREREWKIEDLPEMPHINKNRIPLSDSITELAVTVVFSAAAILLCLGIFPVAFMIQSGDIQVQSLFSPEFLAGCIPAIVIMAIFGILECIAKIKHRQWAPLVCGAVIVSNIVSMVILVYLINRPDLFSTEFAAFVRGFEWGSFDLLRFVGTGEINPVIVFISLIIVVCSLTECIKAIYKTFRGEERHGGRSLR</sequence>
<organism evidence="2 3">
    <name type="scientific">Anaerobacterium chartisolvens</name>
    <dbReference type="NCBI Taxonomy" id="1297424"/>
    <lineage>
        <taxon>Bacteria</taxon>
        <taxon>Bacillati</taxon>
        <taxon>Bacillota</taxon>
        <taxon>Clostridia</taxon>
        <taxon>Eubacteriales</taxon>
        <taxon>Oscillospiraceae</taxon>
        <taxon>Anaerobacterium</taxon>
    </lineage>
</organism>
<proteinExistence type="predicted"/>
<dbReference type="OrthoDB" id="116789at2"/>
<evidence type="ECO:0000256" key="1">
    <source>
        <dbReference type="SAM" id="Phobius"/>
    </source>
</evidence>
<gene>
    <name evidence="2" type="ORF">DFR58_10364</name>
</gene>
<feature type="transmembrane region" description="Helical" evidence="1">
    <location>
        <begin position="189"/>
        <end position="213"/>
    </location>
</feature>
<keyword evidence="1" id="KW-0472">Membrane</keyword>
<evidence type="ECO:0000313" key="2">
    <source>
        <dbReference type="EMBL" id="RCX19319.1"/>
    </source>
</evidence>
<keyword evidence="1" id="KW-0812">Transmembrane</keyword>
<accession>A0A369BCQ3</accession>
<dbReference type="AlphaFoldDB" id="A0A369BCQ3"/>
<feature type="transmembrane region" description="Helical" evidence="1">
    <location>
        <begin position="315"/>
        <end position="336"/>
    </location>
</feature>
<reference evidence="2 3" key="1">
    <citation type="submission" date="2018-07" db="EMBL/GenBank/DDBJ databases">
        <title>Genomic Encyclopedia of Type Strains, Phase IV (KMG-IV): sequencing the most valuable type-strain genomes for metagenomic binning, comparative biology and taxonomic classification.</title>
        <authorList>
            <person name="Goeker M."/>
        </authorList>
    </citation>
    <scope>NUCLEOTIDE SEQUENCE [LARGE SCALE GENOMIC DNA]</scope>
    <source>
        <strain evidence="2 3">DSM 27016</strain>
    </source>
</reference>
<feature type="transmembrane region" description="Helical" evidence="1">
    <location>
        <begin position="128"/>
        <end position="149"/>
    </location>
</feature>
<keyword evidence="3" id="KW-1185">Reference proteome</keyword>
<dbReference type="Proteomes" id="UP000253034">
    <property type="component" value="Unassembled WGS sequence"/>
</dbReference>
<dbReference type="Pfam" id="PF22564">
    <property type="entry name" value="HAAS"/>
    <property type="match status" value="1"/>
</dbReference>
<keyword evidence="1" id="KW-1133">Transmembrane helix</keyword>